<protein>
    <recommendedName>
        <fullName evidence="2">DUF676 domain-containing protein</fullName>
    </recommendedName>
</protein>
<dbReference type="EMBL" id="LWDX02040765">
    <property type="protein sequence ID" value="OEL24087.1"/>
    <property type="molecule type" value="Genomic_DNA"/>
</dbReference>
<comment type="caution">
    <text evidence="3">The sequence shown here is derived from an EMBL/GenBank/DDBJ whole genome shotgun (WGS) entry which is preliminary data.</text>
</comment>
<feature type="domain" description="DUF676" evidence="2">
    <location>
        <begin position="98"/>
        <end position="174"/>
    </location>
</feature>
<dbReference type="Pfam" id="PF05057">
    <property type="entry name" value="DUF676"/>
    <property type="match status" value="2"/>
</dbReference>
<dbReference type="AlphaFoldDB" id="A0A1E5VG50"/>
<gene>
    <name evidence="3" type="ORF">BAE44_0014893</name>
</gene>
<dbReference type="Proteomes" id="UP000095767">
    <property type="component" value="Unassembled WGS sequence"/>
</dbReference>
<accession>A0A1E5VG50</accession>
<dbReference type="PANTHER" id="PTHR12482">
    <property type="entry name" value="LIPASE ROG1-RELATED-RELATED"/>
    <property type="match status" value="1"/>
</dbReference>
<evidence type="ECO:0000256" key="1">
    <source>
        <dbReference type="SAM" id="MobiDB-lite"/>
    </source>
</evidence>
<feature type="domain" description="DUF676" evidence="2">
    <location>
        <begin position="33"/>
        <end position="95"/>
    </location>
</feature>
<name>A0A1E5VG50_9POAL</name>
<keyword evidence="4" id="KW-1185">Reference proteome</keyword>
<dbReference type="InterPro" id="IPR044294">
    <property type="entry name" value="Lipase-like"/>
</dbReference>
<dbReference type="InterPro" id="IPR007751">
    <property type="entry name" value="DUF676_lipase-like"/>
</dbReference>
<reference evidence="3 4" key="1">
    <citation type="submission" date="2016-09" db="EMBL/GenBank/DDBJ databases">
        <title>The draft genome of Dichanthelium oligosanthes: A C3 panicoid grass species.</title>
        <authorList>
            <person name="Studer A.J."/>
            <person name="Schnable J.C."/>
            <person name="Brutnell T.P."/>
        </authorList>
    </citation>
    <scope>NUCLEOTIDE SEQUENCE [LARGE SCALE GENOMIC DNA]</scope>
    <source>
        <strain evidence="4">cv. Kellogg 1175</strain>
        <tissue evidence="3">Leaf</tissue>
    </source>
</reference>
<feature type="region of interest" description="Disordered" evidence="1">
    <location>
        <begin position="1"/>
        <end position="23"/>
    </location>
</feature>
<evidence type="ECO:0000313" key="3">
    <source>
        <dbReference type="EMBL" id="OEL24087.1"/>
    </source>
</evidence>
<dbReference type="PANTHER" id="PTHR12482:SF57">
    <property type="entry name" value="OS08G0143700 PROTEIN"/>
    <property type="match status" value="1"/>
</dbReference>
<organism evidence="3 4">
    <name type="scientific">Dichanthelium oligosanthes</name>
    <dbReference type="NCBI Taxonomy" id="888268"/>
    <lineage>
        <taxon>Eukaryota</taxon>
        <taxon>Viridiplantae</taxon>
        <taxon>Streptophyta</taxon>
        <taxon>Embryophyta</taxon>
        <taxon>Tracheophyta</taxon>
        <taxon>Spermatophyta</taxon>
        <taxon>Magnoliopsida</taxon>
        <taxon>Liliopsida</taxon>
        <taxon>Poales</taxon>
        <taxon>Poaceae</taxon>
        <taxon>PACMAD clade</taxon>
        <taxon>Panicoideae</taxon>
        <taxon>Panicodae</taxon>
        <taxon>Paniceae</taxon>
        <taxon>Dichantheliinae</taxon>
        <taxon>Dichanthelium</taxon>
    </lineage>
</organism>
<evidence type="ECO:0000313" key="4">
    <source>
        <dbReference type="Proteomes" id="UP000095767"/>
    </source>
</evidence>
<evidence type="ECO:0000259" key="2">
    <source>
        <dbReference type="Pfam" id="PF05057"/>
    </source>
</evidence>
<dbReference type="InterPro" id="IPR029058">
    <property type="entry name" value="AB_hydrolase_fold"/>
</dbReference>
<proteinExistence type="predicted"/>
<dbReference type="SUPFAM" id="SSF53474">
    <property type="entry name" value="alpha/beta-Hydrolases"/>
    <property type="match status" value="1"/>
</dbReference>
<dbReference type="OrthoDB" id="273452at2759"/>
<sequence>MGSGGEDGDAAAVRAEESGSGGVDVWSDAVSSHEPDHLLVMVHGILGSTADWQYGANEFVKQLPDDVIVHCSEKNASMLTLDGVDVMGERLADEVPLLFGSVAMEKVACRVVHWIFRRTGKHLFLTDDDEGQPPLLQRMVEDHGDLYFISALRAFKRRVVYANADCDHIVGWRTSSIRRNTELPELAVSSSEKYPHIVHEEYSEEIDDEKCQDSMTGCDLDILEEKMVTGLRRVSWEKVDVSFQSSITSFAAHSIIQVKYSFMNEGADVIQHIIDHFQL</sequence>